<dbReference type="Pfam" id="PF09394">
    <property type="entry name" value="Inhibitor_I42"/>
    <property type="match status" value="1"/>
</dbReference>
<dbReference type="KEGG" id="mrtj:KHC33_04505"/>
<dbReference type="AlphaFoldDB" id="A0A8E7EI62"/>
<organism evidence="4 5">
    <name type="scientific">Methanospirillum purgamenti</name>
    <dbReference type="NCBI Taxonomy" id="2834276"/>
    <lineage>
        <taxon>Archaea</taxon>
        <taxon>Methanobacteriati</taxon>
        <taxon>Methanobacteriota</taxon>
        <taxon>Stenosarchaea group</taxon>
        <taxon>Methanomicrobia</taxon>
        <taxon>Methanomicrobiales</taxon>
        <taxon>Methanospirillaceae</taxon>
        <taxon>Methanospirillum</taxon>
    </lineage>
</organism>
<sequence length="165" mass="17785">MDRIVTFLLLLVSAVLLVPGCIAEEQVAPEVLPEGAVLEEVVEEAVAAQLPGEEVVEEVTEEITEEIFAYNVTADVNTTDINMTVGQVVMIELPETTDFEWNVTASEGLTIVNDTHIDAVEGTVGAFHQWFVEAAAAGEQAFSGVEQKADSEETGSEYTLNILVE</sequence>
<evidence type="ECO:0000313" key="4">
    <source>
        <dbReference type="EMBL" id="QVV89772.1"/>
    </source>
</evidence>
<name>A0A8E7EI62_9EURY</name>
<dbReference type="EMBL" id="CP075546">
    <property type="protein sequence ID" value="QVV89772.1"/>
    <property type="molecule type" value="Genomic_DNA"/>
</dbReference>
<evidence type="ECO:0000256" key="2">
    <source>
        <dbReference type="ARBA" id="ARBA00022704"/>
    </source>
</evidence>
<keyword evidence="5" id="KW-1185">Reference proteome</keyword>
<evidence type="ECO:0000313" key="5">
    <source>
        <dbReference type="Proteomes" id="UP000680656"/>
    </source>
</evidence>
<dbReference type="RefSeq" id="WP_214420560.1">
    <property type="nucleotide sequence ID" value="NZ_CP075546.1"/>
</dbReference>
<keyword evidence="2" id="KW-0789">Thiol protease inhibitor</keyword>
<evidence type="ECO:0000256" key="1">
    <source>
        <dbReference type="ARBA" id="ARBA00022690"/>
    </source>
</evidence>
<reference evidence="4 5" key="1">
    <citation type="submission" date="2021-05" db="EMBL/GenBank/DDBJ databases">
        <title>A novel Methanospirillum isolate from a pyrite-forming mixed culture.</title>
        <authorList>
            <person name="Bunk B."/>
            <person name="Sproer C."/>
            <person name="Spring S."/>
            <person name="Pester M."/>
        </authorList>
    </citation>
    <scope>NUCLEOTIDE SEQUENCE [LARGE SCALE GENOMIC DNA]</scope>
    <source>
        <strain evidence="4 5">J.3.6.1-F.2.7.3</strain>
    </source>
</reference>
<evidence type="ECO:0000259" key="3">
    <source>
        <dbReference type="Pfam" id="PF09394"/>
    </source>
</evidence>
<dbReference type="GO" id="GO:0004869">
    <property type="term" value="F:cysteine-type endopeptidase inhibitor activity"/>
    <property type="evidence" value="ECO:0007669"/>
    <property type="project" value="UniProtKB-KW"/>
</dbReference>
<dbReference type="SUPFAM" id="SSF141066">
    <property type="entry name" value="ICP-like"/>
    <property type="match status" value="1"/>
</dbReference>
<proteinExistence type="predicted"/>
<dbReference type="InterPro" id="IPR018990">
    <property type="entry name" value="Prot_inh_I42_chagasin"/>
</dbReference>
<gene>
    <name evidence="4" type="ORF">KHC33_04505</name>
</gene>
<protein>
    <submittedName>
        <fullName evidence="4">Protease inhibitor I42 family protein</fullName>
    </submittedName>
</protein>
<feature type="domain" description="Proteinase inhibitor I42 chagasin" evidence="3">
    <location>
        <begin position="82"/>
        <end position="161"/>
    </location>
</feature>
<accession>A0A8E7EI62</accession>
<keyword evidence="1" id="KW-0646">Protease inhibitor</keyword>
<dbReference type="InterPro" id="IPR036331">
    <property type="entry name" value="Chagasin-like_sf"/>
</dbReference>
<dbReference type="Proteomes" id="UP000680656">
    <property type="component" value="Chromosome"/>
</dbReference>
<dbReference type="GeneID" id="65566297"/>